<evidence type="ECO:0000256" key="2">
    <source>
        <dbReference type="ARBA" id="ARBA00022840"/>
    </source>
</evidence>
<dbReference type="GO" id="GO:0140664">
    <property type="term" value="F:ATP-dependent DNA damage sensor activity"/>
    <property type="evidence" value="ECO:0007669"/>
    <property type="project" value="InterPro"/>
</dbReference>
<dbReference type="GO" id="GO:0030983">
    <property type="term" value="F:mismatched DNA binding"/>
    <property type="evidence" value="ECO:0007669"/>
    <property type="project" value="InterPro"/>
</dbReference>
<evidence type="ECO:0000313" key="6">
    <source>
        <dbReference type="EMBL" id="RXQ92949.1"/>
    </source>
</evidence>
<keyword evidence="1" id="KW-0547">Nucleotide-binding</keyword>
<dbReference type="EMBL" id="SAXA01000009">
    <property type="protein sequence ID" value="RXQ92949.1"/>
    <property type="molecule type" value="Genomic_DNA"/>
</dbReference>
<evidence type="ECO:0000256" key="4">
    <source>
        <dbReference type="SAM" id="Phobius"/>
    </source>
</evidence>
<evidence type="ECO:0000313" key="7">
    <source>
        <dbReference type="Proteomes" id="UP000289703"/>
    </source>
</evidence>
<keyword evidence="7" id="KW-1185">Reference proteome</keyword>
<keyword evidence="4" id="KW-1133">Transmembrane helix</keyword>
<dbReference type="SUPFAM" id="SSF48334">
    <property type="entry name" value="DNA repair protein MutS, domain III"/>
    <property type="match status" value="1"/>
</dbReference>
<keyword evidence="4" id="KW-0472">Membrane</keyword>
<dbReference type="GO" id="GO:0005524">
    <property type="term" value="F:ATP binding"/>
    <property type="evidence" value="ECO:0007669"/>
    <property type="project" value="UniProtKB-KW"/>
</dbReference>
<dbReference type="SMART" id="SM00534">
    <property type="entry name" value="MUTSac"/>
    <property type="match status" value="1"/>
</dbReference>
<keyword evidence="2" id="KW-0067">ATP-binding</keyword>
<dbReference type="Pfam" id="PF00488">
    <property type="entry name" value="MutS_V"/>
    <property type="match status" value="1"/>
</dbReference>
<evidence type="ECO:0000256" key="1">
    <source>
        <dbReference type="ARBA" id="ARBA00022741"/>
    </source>
</evidence>
<keyword evidence="3" id="KW-0238">DNA-binding</keyword>
<dbReference type="OrthoDB" id="9802448at2"/>
<dbReference type="RefSeq" id="WP_129254680.1">
    <property type="nucleotide sequence ID" value="NZ_SAXA01000009.1"/>
</dbReference>
<feature type="transmembrane region" description="Helical" evidence="4">
    <location>
        <begin position="163"/>
        <end position="180"/>
    </location>
</feature>
<feature type="transmembrane region" description="Helical" evidence="4">
    <location>
        <begin position="246"/>
        <end position="270"/>
    </location>
</feature>
<dbReference type="GO" id="GO:0005829">
    <property type="term" value="C:cytosol"/>
    <property type="evidence" value="ECO:0007669"/>
    <property type="project" value="TreeGrafter"/>
</dbReference>
<dbReference type="InterPro" id="IPR036187">
    <property type="entry name" value="DNA_mismatch_repair_MutS_sf"/>
</dbReference>
<organism evidence="6 7">
    <name type="scientific">Ancylomarina salipaludis</name>
    <dbReference type="NCBI Taxonomy" id="2501299"/>
    <lineage>
        <taxon>Bacteria</taxon>
        <taxon>Pseudomonadati</taxon>
        <taxon>Bacteroidota</taxon>
        <taxon>Bacteroidia</taxon>
        <taxon>Marinilabiliales</taxon>
        <taxon>Marinifilaceae</taxon>
        <taxon>Ancylomarina</taxon>
    </lineage>
</organism>
<dbReference type="Proteomes" id="UP000289703">
    <property type="component" value="Unassembled WGS sequence"/>
</dbReference>
<comment type="caution">
    <text evidence="6">The sequence shown here is derived from an EMBL/GenBank/DDBJ whole genome shotgun (WGS) entry which is preliminary data.</text>
</comment>
<dbReference type="Gene3D" id="3.40.50.300">
    <property type="entry name" value="P-loop containing nucleotide triphosphate hydrolases"/>
    <property type="match status" value="1"/>
</dbReference>
<name>A0A4Q1JKL4_9BACT</name>
<dbReference type="InterPro" id="IPR027417">
    <property type="entry name" value="P-loop_NTPase"/>
</dbReference>
<evidence type="ECO:0000256" key="3">
    <source>
        <dbReference type="ARBA" id="ARBA00023125"/>
    </source>
</evidence>
<sequence length="536" mass="62365">MIFKRNTKRDKAYLNSFGKIKEDVFNFDQIERYFRNKKHEDSFQVLSDKTCQDLDFDELFMFVDRTHSKIGQQYLYDKLRNIPSDQHHIERNEVLIQFFTDDPEFRIKTQKQLDKLSKENTHYITSLFQDEHIQAPKWYFLIRILSFTSLLSILLFPFNGRLFFVLFGVFIVNIGIHYWNKKNLYYYIKSIPQLLKLTDTARDLFGQDCFKNIAPNLNSSIATIDKLRFRMSLFKLGDDLGSDMEALFWFVIELVKIVFILEPLLLFGILRQLDKNRSEIEALFVFVGEIDALLSIASLRKSSENYCIPKVSEEKSDLLAEELYHPLILNAVTNSIRVNDKSILLTGSNMSGKTTFIRTIGINTLTALTLNTCFGKAFSLPRMRIFSAIRISDDLLNDKSYYFEEVLTIKKMIEVSQCGKMNLFLLDEIFKGTNTIERISAGKAVLSSLAQLNNFVFVSTHDIELADLLHNEYELYHFSEIVGNKTVEFDYRLKEGKLMNRNAIKILQINGYPESVIQEAYSLALEMDGTLCMNDK</sequence>
<dbReference type="PANTHER" id="PTHR11361">
    <property type="entry name" value="DNA MISMATCH REPAIR PROTEIN MUTS FAMILY MEMBER"/>
    <property type="match status" value="1"/>
</dbReference>
<gene>
    <name evidence="6" type="ORF">EO244_10755</name>
</gene>
<evidence type="ECO:0000259" key="5">
    <source>
        <dbReference type="SMART" id="SM00534"/>
    </source>
</evidence>
<dbReference type="GO" id="GO:0006298">
    <property type="term" value="P:mismatch repair"/>
    <property type="evidence" value="ECO:0007669"/>
    <property type="project" value="InterPro"/>
</dbReference>
<keyword evidence="4" id="KW-0812">Transmembrane</keyword>
<proteinExistence type="predicted"/>
<protein>
    <submittedName>
        <fullName evidence="6">DNA mismatch repair protein MutS</fullName>
    </submittedName>
</protein>
<accession>A0A4Q1JKL4</accession>
<dbReference type="PANTHER" id="PTHR11361:SF152">
    <property type="entry name" value="DNA MISMATCH REPAIR PROTEIN"/>
    <property type="match status" value="1"/>
</dbReference>
<dbReference type="InterPro" id="IPR000432">
    <property type="entry name" value="DNA_mismatch_repair_MutS_C"/>
</dbReference>
<dbReference type="SUPFAM" id="SSF52540">
    <property type="entry name" value="P-loop containing nucleoside triphosphate hydrolases"/>
    <property type="match status" value="1"/>
</dbReference>
<reference evidence="6 7" key="1">
    <citation type="submission" date="2019-01" db="EMBL/GenBank/DDBJ databases">
        <title>Ancylomarina salipaludis sp. nov., isolated from a salt marsh.</title>
        <authorList>
            <person name="Yoon J.-H."/>
        </authorList>
    </citation>
    <scope>NUCLEOTIDE SEQUENCE [LARGE SCALE GENOMIC DNA]</scope>
    <source>
        <strain evidence="6 7">SHSM-M15</strain>
    </source>
</reference>
<dbReference type="InterPro" id="IPR045076">
    <property type="entry name" value="MutS"/>
</dbReference>
<dbReference type="AlphaFoldDB" id="A0A4Q1JKL4"/>
<feature type="domain" description="DNA mismatch repair proteins mutS family" evidence="5">
    <location>
        <begin position="340"/>
        <end position="525"/>
    </location>
</feature>
<feature type="transmembrane region" description="Helical" evidence="4">
    <location>
        <begin position="138"/>
        <end position="156"/>
    </location>
</feature>